<dbReference type="KEGG" id="rbc:BN938_0299"/>
<dbReference type="Gene3D" id="1.10.10.60">
    <property type="entry name" value="Homeodomain-like"/>
    <property type="match status" value="1"/>
</dbReference>
<dbReference type="GO" id="GO:0043565">
    <property type="term" value="F:sequence-specific DNA binding"/>
    <property type="evidence" value="ECO:0007669"/>
    <property type="project" value="InterPro"/>
</dbReference>
<accession>A0A060R6I2</accession>
<organism evidence="6 7">
    <name type="scientific">Mucinivorans hirudinis</name>
    <dbReference type="NCBI Taxonomy" id="1433126"/>
    <lineage>
        <taxon>Bacteria</taxon>
        <taxon>Pseudomonadati</taxon>
        <taxon>Bacteroidota</taxon>
        <taxon>Bacteroidia</taxon>
        <taxon>Bacteroidales</taxon>
        <taxon>Rikenellaceae</taxon>
        <taxon>Mucinivorans</taxon>
    </lineage>
</organism>
<gene>
    <name evidence="5" type="ORF">BN938_0299</name>
    <name evidence="6" type="ORF">BN938_0571</name>
</gene>
<dbReference type="PANTHER" id="PTHR47504:SF5">
    <property type="entry name" value="RIGHT ORIGIN-BINDING PROTEIN"/>
    <property type="match status" value="1"/>
</dbReference>
<evidence type="ECO:0000256" key="2">
    <source>
        <dbReference type="ARBA" id="ARBA00023125"/>
    </source>
</evidence>
<dbReference type="EMBL" id="HG934468">
    <property type="protein sequence ID" value="CDN30405.1"/>
    <property type="molecule type" value="Genomic_DNA"/>
</dbReference>
<protein>
    <submittedName>
        <fullName evidence="5">Transcriptional regulator, AraC family</fullName>
    </submittedName>
</protein>
<name>A0A060R6I2_9BACT</name>
<evidence type="ECO:0000259" key="4">
    <source>
        <dbReference type="PROSITE" id="PS01124"/>
    </source>
</evidence>
<dbReference type="STRING" id="1433126.BN938_0299"/>
<dbReference type="Pfam" id="PF12833">
    <property type="entry name" value="HTH_18"/>
    <property type="match status" value="1"/>
</dbReference>
<evidence type="ECO:0000313" key="7">
    <source>
        <dbReference type="Proteomes" id="UP000027616"/>
    </source>
</evidence>
<keyword evidence="2" id="KW-0238">DNA-binding</keyword>
<dbReference type="InterPro" id="IPR050959">
    <property type="entry name" value="MarA-like"/>
</dbReference>
<evidence type="ECO:0000313" key="5">
    <source>
        <dbReference type="EMBL" id="CDN30405.1"/>
    </source>
</evidence>
<dbReference type="PROSITE" id="PS01124">
    <property type="entry name" value="HTH_ARAC_FAMILY_2"/>
    <property type="match status" value="1"/>
</dbReference>
<dbReference type="InterPro" id="IPR009057">
    <property type="entry name" value="Homeodomain-like_sf"/>
</dbReference>
<dbReference type="GO" id="GO:0003700">
    <property type="term" value="F:DNA-binding transcription factor activity"/>
    <property type="evidence" value="ECO:0007669"/>
    <property type="project" value="InterPro"/>
</dbReference>
<dbReference type="AlphaFoldDB" id="A0A060R6I2"/>
<dbReference type="SMART" id="SM00342">
    <property type="entry name" value="HTH_ARAC"/>
    <property type="match status" value="1"/>
</dbReference>
<keyword evidence="7" id="KW-1185">Reference proteome</keyword>
<proteinExistence type="predicted"/>
<keyword evidence="3" id="KW-0804">Transcription</keyword>
<dbReference type="eggNOG" id="COG2207">
    <property type="taxonomic scope" value="Bacteria"/>
</dbReference>
<evidence type="ECO:0000256" key="1">
    <source>
        <dbReference type="ARBA" id="ARBA00023015"/>
    </source>
</evidence>
<evidence type="ECO:0000256" key="3">
    <source>
        <dbReference type="ARBA" id="ARBA00023163"/>
    </source>
</evidence>
<feature type="domain" description="HTH araC/xylS-type" evidence="4">
    <location>
        <begin position="50"/>
        <end position="148"/>
    </location>
</feature>
<evidence type="ECO:0000313" key="6">
    <source>
        <dbReference type="EMBL" id="CDN30676.1"/>
    </source>
</evidence>
<reference evidence="6 7" key="2">
    <citation type="journal article" date="2015" name="Genome Announc.">
        <title>Complete Genome Sequence of the Novel Leech Symbiont Mucinivorans hirudinis M3T.</title>
        <authorList>
            <person name="Nelson M.C."/>
            <person name="Bomar L."/>
            <person name="Graf J."/>
        </authorList>
    </citation>
    <scope>NUCLEOTIDE SEQUENCE [LARGE SCALE GENOMIC DNA]</scope>
    <source>
        <strain evidence="7">M3</strain>
    </source>
</reference>
<dbReference type="InterPro" id="IPR018060">
    <property type="entry name" value="HTH_AraC"/>
</dbReference>
<dbReference type="KEGG" id="rbc:BN938_0571"/>
<reference evidence="6" key="1">
    <citation type="submission" date="2014-01" db="EMBL/GenBank/DDBJ databases">
        <authorList>
            <person name="Nelson M."/>
        </authorList>
    </citation>
    <scope>NUCLEOTIDE SEQUENCE</scope>
</reference>
<dbReference type="Proteomes" id="UP000027616">
    <property type="component" value="Chromosome I"/>
</dbReference>
<sequence length="158" mass="19145">MSSVESYICDDKYDLPIWFLKHKEFVWWFTRYFHSDQLRSFFHPMTDEQVPFKSLVLTHYRKAEYTEKLAEMCGYGLHNFRKLFKQEFGVSPYKWLMMKKAEHIKYRLSKTHITFTDIIDEFNFSSNAHFTTFCKQHLGGTPSKLRLIFLENQEVESK</sequence>
<dbReference type="HOGENOM" id="CLU_1667408_0_0_10"/>
<dbReference type="EMBL" id="HG934468">
    <property type="protein sequence ID" value="CDN30676.1"/>
    <property type="molecule type" value="Genomic_DNA"/>
</dbReference>
<keyword evidence="1" id="KW-0805">Transcription regulation</keyword>
<dbReference type="SUPFAM" id="SSF46689">
    <property type="entry name" value="Homeodomain-like"/>
    <property type="match status" value="2"/>
</dbReference>
<dbReference type="PANTHER" id="PTHR47504">
    <property type="entry name" value="RIGHT ORIGIN-BINDING PROTEIN"/>
    <property type="match status" value="1"/>
</dbReference>